<proteinExistence type="predicted"/>
<dbReference type="AlphaFoldDB" id="A0A6C1C384"/>
<organism evidence="1 2">
    <name type="scientific">Streptomyces albus</name>
    <dbReference type="NCBI Taxonomy" id="1888"/>
    <lineage>
        <taxon>Bacteria</taxon>
        <taxon>Bacillati</taxon>
        <taxon>Actinomycetota</taxon>
        <taxon>Actinomycetes</taxon>
        <taxon>Kitasatosporales</taxon>
        <taxon>Streptomycetaceae</taxon>
        <taxon>Streptomyces</taxon>
    </lineage>
</organism>
<sequence length="90" mass="9521">MEPEGPNPGTCCRCDLPVMHRALIAIIETGSGPGGSAYACLPCARDYAKTSLAPEWIGETIAHAEAMRVAWDEQEERGGEGAGPGRPLRL</sequence>
<dbReference type="RefSeq" id="WP_016471976.1">
    <property type="nucleotide sequence ID" value="NZ_BBQG01000007.1"/>
</dbReference>
<dbReference type="GeneID" id="75182487"/>
<dbReference type="Proteomes" id="UP000298111">
    <property type="component" value="Unassembled WGS sequence"/>
</dbReference>
<evidence type="ECO:0000313" key="2">
    <source>
        <dbReference type="Proteomes" id="UP000298111"/>
    </source>
</evidence>
<accession>A0A6C1C384</accession>
<comment type="caution">
    <text evidence="1">The sequence shown here is derived from an EMBL/GenBank/DDBJ whole genome shotgun (WGS) entry which is preliminary data.</text>
</comment>
<protein>
    <submittedName>
        <fullName evidence="1">Uncharacterized protein</fullName>
    </submittedName>
</protein>
<name>A0A6C1C384_9ACTN</name>
<gene>
    <name evidence="1" type="ORF">D8771_19300</name>
</gene>
<evidence type="ECO:0000313" key="1">
    <source>
        <dbReference type="EMBL" id="TGG81558.1"/>
    </source>
</evidence>
<reference evidence="1 2" key="1">
    <citation type="submission" date="2018-10" db="EMBL/GenBank/DDBJ databases">
        <title>Isolation of pseudouridimycin from Streptomyces albus DSM 40763.</title>
        <authorList>
            <person name="Rosenqvist P."/>
            <person name="Metsae-Ketelae M."/>
            <person name="Virta P."/>
        </authorList>
    </citation>
    <scope>NUCLEOTIDE SEQUENCE [LARGE SCALE GENOMIC DNA]</scope>
    <source>
        <strain evidence="1 2">DSM 40763</strain>
    </source>
</reference>
<dbReference type="EMBL" id="RCIY01000065">
    <property type="protein sequence ID" value="TGG81558.1"/>
    <property type="molecule type" value="Genomic_DNA"/>
</dbReference>